<name>A0A935T7Y9_9PROT</name>
<dbReference type="Proteomes" id="UP000706151">
    <property type="component" value="Unassembled WGS sequence"/>
</dbReference>
<dbReference type="AlphaFoldDB" id="A0A935T7Y9"/>
<comment type="caution">
    <text evidence="1">The sequence shown here is derived from an EMBL/GenBank/DDBJ whole genome shotgun (WGS) entry which is preliminary data.</text>
</comment>
<dbReference type="EMBL" id="JADJOT010000001">
    <property type="protein sequence ID" value="MBK7952532.1"/>
    <property type="molecule type" value="Genomic_DNA"/>
</dbReference>
<protein>
    <submittedName>
        <fullName evidence="1">Uncharacterized protein</fullName>
    </submittedName>
</protein>
<proteinExistence type="predicted"/>
<gene>
    <name evidence="1" type="ORF">IPK02_00310</name>
</gene>
<evidence type="ECO:0000313" key="1">
    <source>
        <dbReference type="EMBL" id="MBK7952532.1"/>
    </source>
</evidence>
<evidence type="ECO:0000313" key="2">
    <source>
        <dbReference type="Proteomes" id="UP000706151"/>
    </source>
</evidence>
<sequence length="104" mass="12222">MSHYRFFVIETYENRGEPSNKKVRAKPLPGQGVSPNLNVECSTAMRESHPPGTLFKVDCKVTNREGTPFLYRHFMWPYEVLTQEQAKQFIEHRFAKQPHKNERA</sequence>
<organism evidence="1 2">
    <name type="scientific">Candidatus Accumulibacter affinis</name>
    <dbReference type="NCBI Taxonomy" id="2954384"/>
    <lineage>
        <taxon>Bacteria</taxon>
        <taxon>Pseudomonadati</taxon>
        <taxon>Pseudomonadota</taxon>
        <taxon>Betaproteobacteria</taxon>
        <taxon>Candidatus Accumulibacter</taxon>
    </lineage>
</organism>
<accession>A0A935T7Y9</accession>
<reference evidence="1 2" key="1">
    <citation type="submission" date="2020-10" db="EMBL/GenBank/DDBJ databases">
        <title>Connecting structure to function with the recovery of over 1000 high-quality activated sludge metagenome-assembled genomes encoding full-length rRNA genes using long-read sequencing.</title>
        <authorList>
            <person name="Singleton C.M."/>
            <person name="Petriglieri F."/>
            <person name="Kristensen J.M."/>
            <person name="Kirkegaard R.H."/>
            <person name="Michaelsen T.Y."/>
            <person name="Andersen M.H."/>
            <person name="Karst S.M."/>
            <person name="Dueholm M.S."/>
            <person name="Nielsen P.H."/>
            <person name="Albertsen M."/>
        </authorList>
    </citation>
    <scope>NUCLEOTIDE SEQUENCE [LARGE SCALE GENOMIC DNA]</scope>
    <source>
        <strain evidence="1">Fred_18-Q3-R57-64_BAT3C.720</strain>
    </source>
</reference>